<organism evidence="1 2">
    <name type="scientific">Amborella trichopoda</name>
    <dbReference type="NCBI Taxonomy" id="13333"/>
    <lineage>
        <taxon>Eukaryota</taxon>
        <taxon>Viridiplantae</taxon>
        <taxon>Streptophyta</taxon>
        <taxon>Embryophyta</taxon>
        <taxon>Tracheophyta</taxon>
        <taxon>Spermatophyta</taxon>
        <taxon>Magnoliopsida</taxon>
        <taxon>Amborellales</taxon>
        <taxon>Amborellaceae</taxon>
        <taxon>Amborella</taxon>
    </lineage>
</organism>
<accession>W1PLG3</accession>
<protein>
    <submittedName>
        <fullName evidence="1">Uncharacterized protein</fullName>
    </submittedName>
</protein>
<dbReference type="Gramene" id="ERN08521">
    <property type="protein sequence ID" value="ERN08521"/>
    <property type="gene ID" value="AMTR_s01449p00007930"/>
</dbReference>
<dbReference type="AlphaFoldDB" id="W1PLG3"/>
<dbReference type="EMBL" id="KI393286">
    <property type="protein sequence ID" value="ERN08521.1"/>
    <property type="molecule type" value="Genomic_DNA"/>
</dbReference>
<evidence type="ECO:0000313" key="1">
    <source>
        <dbReference type="EMBL" id="ERN08521.1"/>
    </source>
</evidence>
<gene>
    <name evidence="1" type="ORF">AMTR_s01449p00007930</name>
</gene>
<proteinExistence type="predicted"/>
<sequence length="64" mass="7094">MALAAFELALDTSWHAVLVVPSSNHQPIRIRQPRVVLTFDMSVRACHVDEYKPTHQPIISAASA</sequence>
<keyword evidence="2" id="KW-1185">Reference proteome</keyword>
<reference evidence="2" key="1">
    <citation type="journal article" date="2013" name="Science">
        <title>The Amborella genome and the evolution of flowering plants.</title>
        <authorList>
            <consortium name="Amborella Genome Project"/>
        </authorList>
    </citation>
    <scope>NUCLEOTIDE SEQUENCE [LARGE SCALE GENOMIC DNA]</scope>
</reference>
<evidence type="ECO:0000313" key="2">
    <source>
        <dbReference type="Proteomes" id="UP000017836"/>
    </source>
</evidence>
<dbReference type="Proteomes" id="UP000017836">
    <property type="component" value="Unassembled WGS sequence"/>
</dbReference>
<feature type="non-terminal residue" evidence="1">
    <location>
        <position position="64"/>
    </location>
</feature>
<name>W1PLG3_AMBTC</name>
<dbReference type="HOGENOM" id="CLU_2874424_0_0_1"/>